<dbReference type="InterPro" id="IPR035587">
    <property type="entry name" value="DUS-like_FMN-bd"/>
</dbReference>
<keyword evidence="3" id="KW-0820">tRNA-binding</keyword>
<evidence type="ECO:0000256" key="6">
    <source>
        <dbReference type="ARBA" id="ARBA00022694"/>
    </source>
</evidence>
<evidence type="ECO:0000313" key="16">
    <source>
        <dbReference type="EMBL" id="URW79733.1"/>
    </source>
</evidence>
<dbReference type="EMBL" id="CP098400">
    <property type="protein sequence ID" value="URW79733.1"/>
    <property type="molecule type" value="Genomic_DNA"/>
</dbReference>
<dbReference type="EC" id="1.3.1.-" evidence="12"/>
<feature type="binding site" evidence="14">
    <location>
        <position position="71"/>
    </location>
    <ligand>
        <name>FMN</name>
        <dbReference type="ChEBI" id="CHEBI:58210"/>
    </ligand>
</feature>
<dbReference type="GO" id="GO:0000049">
    <property type="term" value="F:tRNA binding"/>
    <property type="evidence" value="ECO:0007669"/>
    <property type="project" value="UniProtKB-KW"/>
</dbReference>
<gene>
    <name evidence="16" type="primary">dusB</name>
    <name evidence="16" type="ORF">M9189_12855</name>
</gene>
<dbReference type="InterPro" id="IPR024036">
    <property type="entry name" value="tRNA-dHydroUridine_Synthase_C"/>
</dbReference>
<comment type="catalytic activity">
    <reaction evidence="11">
        <text>a 5,6-dihydrouridine in tRNA + NAD(+) = a uridine in tRNA + NADH + H(+)</text>
        <dbReference type="Rhea" id="RHEA:54452"/>
        <dbReference type="Rhea" id="RHEA-COMP:13339"/>
        <dbReference type="Rhea" id="RHEA-COMP:13887"/>
        <dbReference type="ChEBI" id="CHEBI:15378"/>
        <dbReference type="ChEBI" id="CHEBI:57540"/>
        <dbReference type="ChEBI" id="CHEBI:57945"/>
        <dbReference type="ChEBI" id="CHEBI:65315"/>
        <dbReference type="ChEBI" id="CHEBI:74443"/>
    </reaction>
</comment>
<reference evidence="16" key="1">
    <citation type="submission" date="2022-05" db="EMBL/GenBank/DDBJ databases">
        <authorList>
            <person name="Sun X."/>
        </authorList>
    </citation>
    <scope>NUCLEOTIDE SEQUENCE</scope>
    <source>
        <strain evidence="16">Ai-910</strain>
    </source>
</reference>
<comment type="catalytic activity">
    <reaction evidence="10">
        <text>a 5,6-dihydrouridine in tRNA + NADP(+) = a uridine in tRNA + NADPH + H(+)</text>
        <dbReference type="Rhea" id="RHEA:23624"/>
        <dbReference type="Rhea" id="RHEA-COMP:13339"/>
        <dbReference type="Rhea" id="RHEA-COMP:13887"/>
        <dbReference type="ChEBI" id="CHEBI:15378"/>
        <dbReference type="ChEBI" id="CHEBI:57783"/>
        <dbReference type="ChEBI" id="CHEBI:58349"/>
        <dbReference type="ChEBI" id="CHEBI:65315"/>
        <dbReference type="ChEBI" id="CHEBI:74443"/>
    </reaction>
</comment>
<keyword evidence="5 12" id="KW-0288">FMN</keyword>
<evidence type="ECO:0000256" key="7">
    <source>
        <dbReference type="ARBA" id="ARBA00022857"/>
    </source>
</evidence>
<name>A0A9J6ZPY1_9BACT</name>
<feature type="binding site" evidence="14">
    <location>
        <position position="170"/>
    </location>
    <ligand>
        <name>FMN</name>
        <dbReference type="ChEBI" id="CHEBI:58210"/>
    </ligand>
</feature>
<dbReference type="InterPro" id="IPR018517">
    <property type="entry name" value="tRNA_hU_synthase_CS"/>
</dbReference>
<keyword evidence="6 12" id="KW-0819">tRNA processing</keyword>
<sequence>MRIADITFRDKPLFLAPMEDVTDLVFRSLCKDFGADMLYTEFVSSDALIREVEKTRDKLILRDSERPVGIQIYGKDPDAMVEAAKIAEAAGPDLIDLNFGCPVKKIAVKGAGSGMLKTPDLLLEITERVVKAVKVPVTVKTRLGWDENSLIIETLAEQLQDVGISALTIHGRTRSQLYTGTADWEKIGAVKNNPRIKIPIIGNGDVTTAVQAGECFDKYGVDAVMIGRATIGRPWIFREIRHYLDTGELLQPLSMEEHVDFVKKHLCANVEWLGERRGILHTRRHLAVTFKGLPHFRDKKIKLLQSSSFEEILQLLSEVGEEYKDFIPSEVQCNNDSLSNEPDTTQQENQ</sequence>
<comment type="similarity">
    <text evidence="12">Belongs to the dus family.</text>
</comment>
<evidence type="ECO:0000256" key="1">
    <source>
        <dbReference type="ARBA" id="ARBA00001917"/>
    </source>
</evidence>
<evidence type="ECO:0000256" key="11">
    <source>
        <dbReference type="ARBA" id="ARBA00048802"/>
    </source>
</evidence>
<dbReference type="PANTHER" id="PTHR45846">
    <property type="entry name" value="TRNA-DIHYDROURIDINE(47) SYNTHASE [NAD(P)(+)]-LIKE"/>
    <property type="match status" value="1"/>
</dbReference>
<dbReference type="GO" id="GO:0050660">
    <property type="term" value="F:flavin adenine dinucleotide binding"/>
    <property type="evidence" value="ECO:0007669"/>
    <property type="project" value="InterPro"/>
</dbReference>
<dbReference type="NCBIfam" id="TIGR00737">
    <property type="entry name" value="nifR3_yhdG"/>
    <property type="match status" value="1"/>
</dbReference>
<evidence type="ECO:0000256" key="10">
    <source>
        <dbReference type="ARBA" id="ARBA00048205"/>
    </source>
</evidence>
<dbReference type="PROSITE" id="PS01136">
    <property type="entry name" value="UPF0034"/>
    <property type="match status" value="1"/>
</dbReference>
<dbReference type="InterPro" id="IPR004652">
    <property type="entry name" value="DusB-like"/>
</dbReference>
<evidence type="ECO:0000313" key="17">
    <source>
        <dbReference type="Proteomes" id="UP001056426"/>
    </source>
</evidence>
<dbReference type="PANTHER" id="PTHR45846:SF1">
    <property type="entry name" value="TRNA-DIHYDROURIDINE(47) SYNTHASE [NAD(P)(+)]-LIKE"/>
    <property type="match status" value="1"/>
</dbReference>
<evidence type="ECO:0000259" key="15">
    <source>
        <dbReference type="Pfam" id="PF01207"/>
    </source>
</evidence>
<dbReference type="InterPro" id="IPR013785">
    <property type="entry name" value="Aldolase_TIM"/>
</dbReference>
<comment type="function">
    <text evidence="2 12">Catalyzes the synthesis of 5,6-dihydrouridine (D), a modified base found in the D-loop of most tRNAs, via the reduction of the C5-C6 double bond in target uridines.</text>
</comment>
<keyword evidence="8" id="KW-0694">RNA-binding</keyword>
<dbReference type="PIRSF" id="PIRSF006621">
    <property type="entry name" value="Dus"/>
    <property type="match status" value="1"/>
</dbReference>
<keyword evidence="9 12" id="KW-0560">Oxidoreductase</keyword>
<proteinExistence type="inferred from homology"/>
<evidence type="ECO:0000256" key="5">
    <source>
        <dbReference type="ARBA" id="ARBA00022643"/>
    </source>
</evidence>
<accession>A0A9J6ZPY1</accession>
<evidence type="ECO:0000256" key="13">
    <source>
        <dbReference type="PIRSR" id="PIRSR006621-1"/>
    </source>
</evidence>
<keyword evidence="17" id="KW-1185">Reference proteome</keyword>
<dbReference type="RefSeq" id="WP_250723819.1">
    <property type="nucleotide sequence ID" value="NZ_CP098400.1"/>
</dbReference>
<evidence type="ECO:0000256" key="2">
    <source>
        <dbReference type="ARBA" id="ARBA00002790"/>
    </source>
</evidence>
<evidence type="ECO:0000256" key="8">
    <source>
        <dbReference type="ARBA" id="ARBA00022884"/>
    </source>
</evidence>
<dbReference type="AlphaFoldDB" id="A0A9J6ZPY1"/>
<dbReference type="Proteomes" id="UP001056426">
    <property type="component" value="Chromosome"/>
</dbReference>
<feature type="active site" description="Proton donor" evidence="13">
    <location>
        <position position="101"/>
    </location>
</feature>
<evidence type="ECO:0000256" key="3">
    <source>
        <dbReference type="ARBA" id="ARBA00022555"/>
    </source>
</evidence>
<dbReference type="KEGG" id="alkq:M9189_12855"/>
<keyword evidence="14" id="KW-0547">Nucleotide-binding</keyword>
<dbReference type="InterPro" id="IPR001269">
    <property type="entry name" value="DUS_fam"/>
</dbReference>
<dbReference type="Gene3D" id="3.20.20.70">
    <property type="entry name" value="Aldolase class I"/>
    <property type="match status" value="1"/>
</dbReference>
<evidence type="ECO:0000256" key="4">
    <source>
        <dbReference type="ARBA" id="ARBA00022630"/>
    </source>
</evidence>
<evidence type="ECO:0000256" key="14">
    <source>
        <dbReference type="PIRSR" id="PIRSR006621-2"/>
    </source>
</evidence>
<keyword evidence="4 12" id="KW-0285">Flavoprotein</keyword>
<feature type="domain" description="DUS-like FMN-binding" evidence="15">
    <location>
        <begin position="15"/>
        <end position="300"/>
    </location>
</feature>
<comment type="cofactor">
    <cofactor evidence="1 12 14">
        <name>FMN</name>
        <dbReference type="ChEBI" id="CHEBI:58210"/>
    </cofactor>
</comment>
<dbReference type="SUPFAM" id="SSF51395">
    <property type="entry name" value="FMN-linked oxidoreductases"/>
    <property type="match status" value="1"/>
</dbReference>
<feature type="binding site" evidence="14">
    <location>
        <begin position="227"/>
        <end position="228"/>
    </location>
    <ligand>
        <name>FMN</name>
        <dbReference type="ChEBI" id="CHEBI:58210"/>
    </ligand>
</feature>
<dbReference type="GO" id="GO:0017150">
    <property type="term" value="F:tRNA dihydrouridine synthase activity"/>
    <property type="evidence" value="ECO:0007669"/>
    <property type="project" value="InterPro"/>
</dbReference>
<protein>
    <recommendedName>
        <fullName evidence="12">tRNA-dihydrouridine synthase</fullName>
        <ecNumber evidence="12">1.3.1.-</ecNumber>
    </recommendedName>
</protein>
<keyword evidence="7" id="KW-0521">NADP</keyword>
<evidence type="ECO:0000256" key="12">
    <source>
        <dbReference type="PIRNR" id="PIRNR006621"/>
    </source>
</evidence>
<dbReference type="Gene3D" id="1.10.1200.80">
    <property type="entry name" value="Putative flavin oxidoreducatase, domain 2"/>
    <property type="match status" value="1"/>
</dbReference>
<reference evidence="16" key="2">
    <citation type="submission" date="2022-06" db="EMBL/GenBank/DDBJ databases">
        <title>Xiashengella guii gen. nov. sp. nov., a bacterium isolated form anaerobic digestion tank.</title>
        <authorList>
            <person name="Huang H."/>
        </authorList>
    </citation>
    <scope>NUCLEOTIDE SEQUENCE</scope>
    <source>
        <strain evidence="16">Ai-910</strain>
    </source>
</reference>
<evidence type="ECO:0000256" key="9">
    <source>
        <dbReference type="ARBA" id="ARBA00023002"/>
    </source>
</evidence>
<dbReference type="CDD" id="cd02801">
    <property type="entry name" value="DUS_like_FMN"/>
    <property type="match status" value="1"/>
</dbReference>
<dbReference type="Pfam" id="PF01207">
    <property type="entry name" value="Dus"/>
    <property type="match status" value="1"/>
</dbReference>
<feature type="binding site" evidence="14">
    <location>
        <position position="140"/>
    </location>
    <ligand>
        <name>FMN</name>
        <dbReference type="ChEBI" id="CHEBI:58210"/>
    </ligand>
</feature>
<organism evidence="16 17">
    <name type="scientific">Xiashengella succiniciproducens</name>
    <dbReference type="NCBI Taxonomy" id="2949635"/>
    <lineage>
        <taxon>Bacteria</taxon>
        <taxon>Pseudomonadati</taxon>
        <taxon>Bacteroidota</taxon>
        <taxon>Bacteroidia</taxon>
        <taxon>Marinilabiliales</taxon>
        <taxon>Marinilabiliaceae</taxon>
        <taxon>Xiashengella</taxon>
    </lineage>
</organism>